<gene>
    <name evidence="3" type="ORF">CEY00_Acc13384</name>
</gene>
<keyword evidence="4" id="KW-1185">Reference proteome</keyword>
<dbReference type="STRING" id="1590841.A0A2R6QVW5"/>
<dbReference type="InterPro" id="IPR020904">
    <property type="entry name" value="Sc_DH/Rdtase_CS"/>
</dbReference>
<comment type="caution">
    <text evidence="3">The sequence shown here is derived from an EMBL/GenBank/DDBJ whole genome shotgun (WGS) entry which is preliminary data.</text>
</comment>
<protein>
    <submittedName>
        <fullName evidence="3">Secoisolariciresinol dehydrogenase</fullName>
    </submittedName>
</protein>
<evidence type="ECO:0000313" key="3">
    <source>
        <dbReference type="EMBL" id="PSS15891.1"/>
    </source>
</evidence>
<evidence type="ECO:0000256" key="2">
    <source>
        <dbReference type="ARBA" id="ARBA00023002"/>
    </source>
</evidence>
<evidence type="ECO:0000256" key="1">
    <source>
        <dbReference type="ARBA" id="ARBA00006484"/>
    </source>
</evidence>
<dbReference type="Proteomes" id="UP000241394">
    <property type="component" value="Chromosome LG12"/>
</dbReference>
<comment type="similarity">
    <text evidence="1">Belongs to the short-chain dehydrogenases/reductases (SDR) family.</text>
</comment>
<dbReference type="InParanoid" id="A0A2R6QVW5"/>
<keyword evidence="2" id="KW-0560">Oxidoreductase</keyword>
<dbReference type="SUPFAM" id="SSF51735">
    <property type="entry name" value="NAD(P)-binding Rossmann-fold domains"/>
    <property type="match status" value="1"/>
</dbReference>
<dbReference type="PANTHER" id="PTHR43180">
    <property type="entry name" value="3-OXOACYL-(ACYL-CARRIER-PROTEIN) REDUCTASE (AFU_ORTHOLOGUE AFUA_6G11210)"/>
    <property type="match status" value="1"/>
</dbReference>
<dbReference type="AlphaFoldDB" id="A0A2R6QVW5"/>
<dbReference type="EMBL" id="NKQK01000012">
    <property type="protein sequence ID" value="PSS15891.1"/>
    <property type="molecule type" value="Genomic_DNA"/>
</dbReference>
<dbReference type="OMA" id="MTLYPSQ"/>
<proteinExistence type="inferred from homology"/>
<dbReference type="Gene3D" id="3.40.50.720">
    <property type="entry name" value="NAD(P)-binding Rossmann-like Domain"/>
    <property type="match status" value="1"/>
</dbReference>
<dbReference type="InterPro" id="IPR002347">
    <property type="entry name" value="SDR_fam"/>
</dbReference>
<dbReference type="GO" id="GO:0016616">
    <property type="term" value="F:oxidoreductase activity, acting on the CH-OH group of donors, NAD or NADP as acceptor"/>
    <property type="evidence" value="ECO:0007669"/>
    <property type="project" value="UniProtKB-ARBA"/>
</dbReference>
<dbReference type="PRINTS" id="PR00081">
    <property type="entry name" value="GDHRDH"/>
</dbReference>
<reference evidence="4" key="2">
    <citation type="journal article" date="2018" name="BMC Genomics">
        <title>A manually annotated Actinidia chinensis var. chinensis (kiwifruit) genome highlights the challenges associated with draft genomes and gene prediction in plants.</title>
        <authorList>
            <person name="Pilkington S.M."/>
            <person name="Crowhurst R."/>
            <person name="Hilario E."/>
            <person name="Nardozza S."/>
            <person name="Fraser L."/>
            <person name="Peng Y."/>
            <person name="Gunaseelan K."/>
            <person name="Simpson R."/>
            <person name="Tahir J."/>
            <person name="Deroles S.C."/>
            <person name="Templeton K."/>
            <person name="Luo Z."/>
            <person name="Davy M."/>
            <person name="Cheng C."/>
            <person name="McNeilage M."/>
            <person name="Scaglione D."/>
            <person name="Liu Y."/>
            <person name="Zhang Q."/>
            <person name="Datson P."/>
            <person name="De Silva N."/>
            <person name="Gardiner S.E."/>
            <person name="Bassett H."/>
            <person name="Chagne D."/>
            <person name="McCallum J."/>
            <person name="Dzierzon H."/>
            <person name="Deng C."/>
            <person name="Wang Y.Y."/>
            <person name="Barron L."/>
            <person name="Manako K."/>
            <person name="Bowen J."/>
            <person name="Foster T.M."/>
            <person name="Erridge Z.A."/>
            <person name="Tiffin H."/>
            <person name="Waite C.N."/>
            <person name="Davies K.M."/>
            <person name="Grierson E.P."/>
            <person name="Laing W.A."/>
            <person name="Kirk R."/>
            <person name="Chen X."/>
            <person name="Wood M."/>
            <person name="Montefiori M."/>
            <person name="Brummell D.A."/>
            <person name="Schwinn K.E."/>
            <person name="Catanach A."/>
            <person name="Fullerton C."/>
            <person name="Li D."/>
            <person name="Meiyalaghan S."/>
            <person name="Nieuwenhuizen N."/>
            <person name="Read N."/>
            <person name="Prakash R."/>
            <person name="Hunter D."/>
            <person name="Zhang H."/>
            <person name="McKenzie M."/>
            <person name="Knabel M."/>
            <person name="Harris A."/>
            <person name="Allan A.C."/>
            <person name="Gleave A."/>
            <person name="Chen A."/>
            <person name="Janssen B.J."/>
            <person name="Plunkett B."/>
            <person name="Ampomah-Dwamena C."/>
            <person name="Voogd C."/>
            <person name="Leif D."/>
            <person name="Lafferty D."/>
            <person name="Souleyre E.J.F."/>
            <person name="Varkonyi-Gasic E."/>
            <person name="Gambi F."/>
            <person name="Hanley J."/>
            <person name="Yao J.L."/>
            <person name="Cheung J."/>
            <person name="David K.M."/>
            <person name="Warren B."/>
            <person name="Marsh K."/>
            <person name="Snowden K.C."/>
            <person name="Lin-Wang K."/>
            <person name="Brian L."/>
            <person name="Martinez-Sanchez M."/>
            <person name="Wang M."/>
            <person name="Ileperuma N."/>
            <person name="Macnee N."/>
            <person name="Campin R."/>
            <person name="McAtee P."/>
            <person name="Drummond R.S.M."/>
            <person name="Espley R.V."/>
            <person name="Ireland H.S."/>
            <person name="Wu R."/>
            <person name="Atkinson R.G."/>
            <person name="Karunairetnam S."/>
            <person name="Bulley S."/>
            <person name="Chunkath S."/>
            <person name="Hanley Z."/>
            <person name="Storey R."/>
            <person name="Thrimawithana A.H."/>
            <person name="Thomson S."/>
            <person name="David C."/>
            <person name="Testolin R."/>
            <person name="Huang H."/>
            <person name="Hellens R.P."/>
            <person name="Schaffer R.J."/>
        </authorList>
    </citation>
    <scope>NUCLEOTIDE SEQUENCE [LARGE SCALE GENOMIC DNA]</scope>
    <source>
        <strain evidence="4">cv. Red5</strain>
    </source>
</reference>
<reference evidence="3 4" key="1">
    <citation type="submission" date="2017-07" db="EMBL/GenBank/DDBJ databases">
        <title>An improved, manually edited Actinidia chinensis var. chinensis (kiwifruit) genome highlights the challenges associated with draft genomes and gene prediction in plants.</title>
        <authorList>
            <person name="Pilkington S."/>
            <person name="Crowhurst R."/>
            <person name="Hilario E."/>
            <person name="Nardozza S."/>
            <person name="Fraser L."/>
            <person name="Peng Y."/>
            <person name="Gunaseelan K."/>
            <person name="Simpson R."/>
            <person name="Tahir J."/>
            <person name="Deroles S."/>
            <person name="Templeton K."/>
            <person name="Luo Z."/>
            <person name="Davy M."/>
            <person name="Cheng C."/>
            <person name="Mcneilage M."/>
            <person name="Scaglione D."/>
            <person name="Liu Y."/>
            <person name="Zhang Q."/>
            <person name="Datson P."/>
            <person name="De Silva N."/>
            <person name="Gardiner S."/>
            <person name="Bassett H."/>
            <person name="Chagne D."/>
            <person name="Mccallum J."/>
            <person name="Dzierzon H."/>
            <person name="Deng C."/>
            <person name="Wang Y.-Y."/>
            <person name="Barron N."/>
            <person name="Manako K."/>
            <person name="Bowen J."/>
            <person name="Foster T."/>
            <person name="Erridge Z."/>
            <person name="Tiffin H."/>
            <person name="Waite C."/>
            <person name="Davies K."/>
            <person name="Grierson E."/>
            <person name="Laing W."/>
            <person name="Kirk R."/>
            <person name="Chen X."/>
            <person name="Wood M."/>
            <person name="Montefiori M."/>
            <person name="Brummell D."/>
            <person name="Schwinn K."/>
            <person name="Catanach A."/>
            <person name="Fullerton C."/>
            <person name="Li D."/>
            <person name="Meiyalaghan S."/>
            <person name="Nieuwenhuizen N."/>
            <person name="Read N."/>
            <person name="Prakash R."/>
            <person name="Hunter D."/>
            <person name="Zhang H."/>
            <person name="Mckenzie M."/>
            <person name="Knabel M."/>
            <person name="Harris A."/>
            <person name="Allan A."/>
            <person name="Chen A."/>
            <person name="Janssen B."/>
            <person name="Plunkett B."/>
            <person name="Dwamena C."/>
            <person name="Voogd C."/>
            <person name="Leif D."/>
            <person name="Lafferty D."/>
            <person name="Souleyre E."/>
            <person name="Varkonyi-Gasic E."/>
            <person name="Gambi F."/>
            <person name="Hanley J."/>
            <person name="Yao J.-L."/>
            <person name="Cheung J."/>
            <person name="David K."/>
            <person name="Warren B."/>
            <person name="Marsh K."/>
            <person name="Snowden K."/>
            <person name="Lin-Wang K."/>
            <person name="Brian L."/>
            <person name="Martinez-Sanchez M."/>
            <person name="Wang M."/>
            <person name="Ileperuma N."/>
            <person name="Macnee N."/>
            <person name="Campin R."/>
            <person name="Mcatee P."/>
            <person name="Drummond R."/>
            <person name="Espley R."/>
            <person name="Ireland H."/>
            <person name="Wu R."/>
            <person name="Atkinson R."/>
            <person name="Karunairetnam S."/>
            <person name="Bulley S."/>
            <person name="Chunkath S."/>
            <person name="Hanley Z."/>
            <person name="Storey R."/>
            <person name="Thrimawithana A."/>
            <person name="Thomson S."/>
            <person name="David C."/>
            <person name="Testolin R."/>
        </authorList>
    </citation>
    <scope>NUCLEOTIDE SEQUENCE [LARGE SCALE GENOMIC DNA]</scope>
    <source>
        <strain evidence="4">cv. Red5</strain>
        <tissue evidence="3">Young leaf</tissue>
    </source>
</reference>
<dbReference type="FunFam" id="3.40.50.720:FF:000084">
    <property type="entry name" value="Short-chain dehydrogenase reductase"/>
    <property type="match status" value="1"/>
</dbReference>
<dbReference type="NCBIfam" id="NF005559">
    <property type="entry name" value="PRK07231.1"/>
    <property type="match status" value="1"/>
</dbReference>
<organism evidence="3 4">
    <name type="scientific">Actinidia chinensis var. chinensis</name>
    <name type="common">Chinese soft-hair kiwi</name>
    <dbReference type="NCBI Taxonomy" id="1590841"/>
    <lineage>
        <taxon>Eukaryota</taxon>
        <taxon>Viridiplantae</taxon>
        <taxon>Streptophyta</taxon>
        <taxon>Embryophyta</taxon>
        <taxon>Tracheophyta</taxon>
        <taxon>Spermatophyta</taxon>
        <taxon>Magnoliopsida</taxon>
        <taxon>eudicotyledons</taxon>
        <taxon>Gunneridae</taxon>
        <taxon>Pentapetalae</taxon>
        <taxon>asterids</taxon>
        <taxon>Ericales</taxon>
        <taxon>Actinidiaceae</taxon>
        <taxon>Actinidia</taxon>
    </lineage>
</organism>
<dbReference type="PANTHER" id="PTHR43180:SF50">
    <property type="entry name" value="SHORT CHAIN DEHYDROGENASE"/>
    <property type="match status" value="1"/>
</dbReference>
<evidence type="ECO:0000313" key="4">
    <source>
        <dbReference type="Proteomes" id="UP000241394"/>
    </source>
</evidence>
<accession>A0A2R6QVW5</accession>
<dbReference type="PROSITE" id="PS00061">
    <property type="entry name" value="ADH_SHORT"/>
    <property type="match status" value="1"/>
</dbReference>
<dbReference type="OrthoDB" id="294295at2759"/>
<dbReference type="Pfam" id="PF13561">
    <property type="entry name" value="adh_short_C2"/>
    <property type="match status" value="1"/>
</dbReference>
<dbReference type="Gramene" id="PSS15891">
    <property type="protein sequence ID" value="PSS15891"/>
    <property type="gene ID" value="CEY00_Acc13384"/>
</dbReference>
<sequence length="333" mass="35486">MEKDATRIVSLVSCRIATCPPFPRIVAISLPEPAIIGQGLEPMLPVGKLGACNPKMAWTPSRAPSFNIWLEGKVALITGGASGIGRCTAKLFASHGAKVVIADIQDKLGHTVREDIGSLKCTYIHCDVTNEDHIQNAVDKTIETYGKLDIMFNNAGAGSPNKARIVDNEKVDFESVLAVNVTGVFLGMKHAARVMVPARRGSIISTSSITSTVGGMASHAYCCSKHAVLGLTRNLAIELGQFGIRVNCLSPYGIVTPLSKDIAGVNNDQQLEMAMNMNANLKGVTLRTDDVAEAALYLASDEAKYISGHNLVIDGGVSINNATFKIFQYPQDS</sequence>
<dbReference type="PRINTS" id="PR00080">
    <property type="entry name" value="SDRFAMILY"/>
</dbReference>
<name>A0A2R6QVW5_ACTCC</name>
<dbReference type="InterPro" id="IPR036291">
    <property type="entry name" value="NAD(P)-bd_dom_sf"/>
</dbReference>